<comment type="cofactor">
    <cofactor evidence="1">
        <name>thiamine diphosphate</name>
        <dbReference type="ChEBI" id="CHEBI:58937"/>
    </cofactor>
</comment>
<evidence type="ECO:0000256" key="3">
    <source>
        <dbReference type="ARBA" id="ARBA00023052"/>
    </source>
</evidence>
<accession>A0ABW5X4J4</accession>
<feature type="domain" description="Transketolase N-terminal" evidence="4">
    <location>
        <begin position="14"/>
        <end position="270"/>
    </location>
</feature>
<dbReference type="EMBL" id="JBHUOJ010000019">
    <property type="protein sequence ID" value="MFD2833433.1"/>
    <property type="molecule type" value="Genomic_DNA"/>
</dbReference>
<dbReference type="CDD" id="cd02012">
    <property type="entry name" value="TPP_TK"/>
    <property type="match status" value="1"/>
</dbReference>
<keyword evidence="3" id="KW-0786">Thiamine pyrophosphate</keyword>
<comment type="caution">
    <text evidence="5">The sequence shown here is derived from an EMBL/GenBank/DDBJ whole genome shotgun (WGS) entry which is preliminary data.</text>
</comment>
<comment type="similarity">
    <text evidence="2">Belongs to the transketolase family.</text>
</comment>
<dbReference type="InterPro" id="IPR005474">
    <property type="entry name" value="Transketolase_N"/>
</dbReference>
<evidence type="ECO:0000313" key="5">
    <source>
        <dbReference type="EMBL" id="MFD2833433.1"/>
    </source>
</evidence>
<dbReference type="InterPro" id="IPR029061">
    <property type="entry name" value="THDP-binding"/>
</dbReference>
<dbReference type="SUPFAM" id="SSF52518">
    <property type="entry name" value="Thiamin diphosphate-binding fold (THDP-binding)"/>
    <property type="match status" value="1"/>
</dbReference>
<dbReference type="Pfam" id="PF00456">
    <property type="entry name" value="Transketolase_N"/>
    <property type="match status" value="1"/>
</dbReference>
<evidence type="ECO:0000313" key="6">
    <source>
        <dbReference type="Proteomes" id="UP001597438"/>
    </source>
</evidence>
<evidence type="ECO:0000259" key="4">
    <source>
        <dbReference type="Pfam" id="PF00456"/>
    </source>
</evidence>
<keyword evidence="6" id="KW-1185">Reference proteome</keyword>
<dbReference type="Gene3D" id="3.40.50.970">
    <property type="match status" value="1"/>
</dbReference>
<dbReference type="PANTHER" id="PTHR47514:SF1">
    <property type="entry name" value="TRANSKETOLASE N-TERMINAL SECTION-RELATED"/>
    <property type="match status" value="1"/>
</dbReference>
<proteinExistence type="inferred from homology"/>
<sequence>MKMANIEELKDFATQVRRDILRQVHKVNSGHPGGSLGCTEFFTALYKEIMDHNPEFNMDGENEDIFFLSNGHISPVFYSVLARTGYFPVEELSTFRLINSRLQGHPTTHEGLPGIRVASGSLGQGMSVALGAAQAKKLNGDSKLVYTLHGDGELQEGQNWEAIMYAAGNNVDNIISTIDLNGQQIDGSTETVLPLGNLRAKFEAFGWEVMEVEEGNDLQKVIDGLKHAKTLTGKGKPVVILLHTIMGHGVDFMMHTHAWHGKAPNDEQLETALSQNPETLGDY</sequence>
<evidence type="ECO:0000256" key="1">
    <source>
        <dbReference type="ARBA" id="ARBA00001964"/>
    </source>
</evidence>
<dbReference type="Proteomes" id="UP001597438">
    <property type="component" value="Unassembled WGS sequence"/>
</dbReference>
<name>A0ABW5X4J4_9FLAO</name>
<organism evidence="5 6">
    <name type="scientific">Christiangramia antarctica</name>
    <dbReference type="NCBI Taxonomy" id="2058158"/>
    <lineage>
        <taxon>Bacteria</taxon>
        <taxon>Pseudomonadati</taxon>
        <taxon>Bacteroidota</taxon>
        <taxon>Flavobacteriia</taxon>
        <taxon>Flavobacteriales</taxon>
        <taxon>Flavobacteriaceae</taxon>
        <taxon>Christiangramia</taxon>
    </lineage>
</organism>
<dbReference type="PANTHER" id="PTHR47514">
    <property type="entry name" value="TRANSKETOLASE N-TERMINAL SECTION-RELATED"/>
    <property type="match status" value="1"/>
</dbReference>
<evidence type="ECO:0000256" key="2">
    <source>
        <dbReference type="ARBA" id="ARBA00007131"/>
    </source>
</evidence>
<reference evidence="6" key="1">
    <citation type="journal article" date="2019" name="Int. J. Syst. Evol. Microbiol.">
        <title>The Global Catalogue of Microorganisms (GCM) 10K type strain sequencing project: providing services to taxonomists for standard genome sequencing and annotation.</title>
        <authorList>
            <consortium name="The Broad Institute Genomics Platform"/>
            <consortium name="The Broad Institute Genome Sequencing Center for Infectious Disease"/>
            <person name="Wu L."/>
            <person name="Ma J."/>
        </authorList>
    </citation>
    <scope>NUCLEOTIDE SEQUENCE [LARGE SCALE GENOMIC DNA]</scope>
    <source>
        <strain evidence="6">KCTC 52925</strain>
    </source>
</reference>
<dbReference type="RefSeq" id="WP_378212678.1">
    <property type="nucleotide sequence ID" value="NZ_JBHUOJ010000019.1"/>
</dbReference>
<protein>
    <submittedName>
        <fullName evidence="5">Transketolase</fullName>
    </submittedName>
</protein>
<gene>
    <name evidence="5" type="ORF">ACFSYS_09050</name>
</gene>